<dbReference type="Proteomes" id="UP000708208">
    <property type="component" value="Unassembled WGS sequence"/>
</dbReference>
<dbReference type="AlphaFoldDB" id="A0A8J2NL91"/>
<evidence type="ECO:0000313" key="3">
    <source>
        <dbReference type="Proteomes" id="UP000708208"/>
    </source>
</evidence>
<keyword evidence="3" id="KW-1185">Reference proteome</keyword>
<feature type="compositionally biased region" description="Gly residues" evidence="1">
    <location>
        <begin position="61"/>
        <end position="72"/>
    </location>
</feature>
<proteinExistence type="predicted"/>
<feature type="region of interest" description="Disordered" evidence="1">
    <location>
        <begin position="1"/>
        <end position="92"/>
    </location>
</feature>
<protein>
    <submittedName>
        <fullName evidence="2">Uncharacterized protein</fullName>
    </submittedName>
</protein>
<feature type="non-terminal residue" evidence="2">
    <location>
        <position position="92"/>
    </location>
</feature>
<reference evidence="2" key="1">
    <citation type="submission" date="2021-06" db="EMBL/GenBank/DDBJ databases">
        <authorList>
            <person name="Hodson N. C."/>
            <person name="Mongue J. A."/>
            <person name="Jaron S. K."/>
        </authorList>
    </citation>
    <scope>NUCLEOTIDE SEQUENCE</scope>
</reference>
<evidence type="ECO:0000256" key="1">
    <source>
        <dbReference type="SAM" id="MobiDB-lite"/>
    </source>
</evidence>
<dbReference type="EMBL" id="CAJVCH010002580">
    <property type="protein sequence ID" value="CAG7644956.1"/>
    <property type="molecule type" value="Genomic_DNA"/>
</dbReference>
<sequence length="92" mass="9675">MDCYNKNQVKKRAKAPSAVGEQGKQVQLLLDATDGQEEEHVPTGSRHTSVVVSDSIEQDGGRSGIVDGGGKVGSSTGTQTQDKYTKGVQELA</sequence>
<gene>
    <name evidence="2" type="ORF">AFUS01_LOCUS533</name>
</gene>
<evidence type="ECO:0000313" key="2">
    <source>
        <dbReference type="EMBL" id="CAG7644956.1"/>
    </source>
</evidence>
<accession>A0A8J2NL91</accession>
<name>A0A8J2NL91_9HEXA</name>
<organism evidence="2 3">
    <name type="scientific">Allacma fusca</name>
    <dbReference type="NCBI Taxonomy" id="39272"/>
    <lineage>
        <taxon>Eukaryota</taxon>
        <taxon>Metazoa</taxon>
        <taxon>Ecdysozoa</taxon>
        <taxon>Arthropoda</taxon>
        <taxon>Hexapoda</taxon>
        <taxon>Collembola</taxon>
        <taxon>Symphypleona</taxon>
        <taxon>Sminthuridae</taxon>
        <taxon>Allacma</taxon>
    </lineage>
</organism>
<comment type="caution">
    <text evidence="2">The sequence shown here is derived from an EMBL/GenBank/DDBJ whole genome shotgun (WGS) entry which is preliminary data.</text>
</comment>